<evidence type="ECO:0008006" key="3">
    <source>
        <dbReference type="Google" id="ProtNLM"/>
    </source>
</evidence>
<evidence type="ECO:0000313" key="2">
    <source>
        <dbReference type="Proteomes" id="UP001595818"/>
    </source>
</evidence>
<dbReference type="PANTHER" id="PTHR36932:SF1">
    <property type="entry name" value="CAPSULAR POLYSACCHARIDE BIOSYNTHESIS PROTEIN"/>
    <property type="match status" value="1"/>
</dbReference>
<evidence type="ECO:0000313" key="1">
    <source>
        <dbReference type="EMBL" id="MFC4873117.1"/>
    </source>
</evidence>
<dbReference type="RefSeq" id="WP_377065696.1">
    <property type="nucleotide sequence ID" value="NZ_JBHSJJ010000008.1"/>
</dbReference>
<gene>
    <name evidence="1" type="ORF">ACFPFU_15570</name>
</gene>
<organism evidence="1 2">
    <name type="scientific">Negadavirga shengliensis</name>
    <dbReference type="NCBI Taxonomy" id="1389218"/>
    <lineage>
        <taxon>Bacteria</taxon>
        <taxon>Pseudomonadati</taxon>
        <taxon>Bacteroidota</taxon>
        <taxon>Cytophagia</taxon>
        <taxon>Cytophagales</taxon>
        <taxon>Cyclobacteriaceae</taxon>
        <taxon>Negadavirga</taxon>
    </lineage>
</organism>
<comment type="caution">
    <text evidence="1">The sequence shown here is derived from an EMBL/GenBank/DDBJ whole genome shotgun (WGS) entry which is preliminary data.</text>
</comment>
<dbReference type="InterPro" id="IPR053158">
    <property type="entry name" value="CapK_Type1_Caps_Biosynth"/>
</dbReference>
<proteinExistence type="predicted"/>
<dbReference type="Proteomes" id="UP001595818">
    <property type="component" value="Unassembled WGS sequence"/>
</dbReference>
<name>A0ABV9T3M3_9BACT</name>
<dbReference type="Gene3D" id="3.40.50.12780">
    <property type="entry name" value="N-terminal domain of ligase-like"/>
    <property type="match status" value="1"/>
</dbReference>
<dbReference type="PANTHER" id="PTHR36932">
    <property type="entry name" value="CAPSULAR POLYSACCHARIDE BIOSYNTHESIS PROTEIN"/>
    <property type="match status" value="1"/>
</dbReference>
<protein>
    <recommendedName>
        <fullName evidence="3">Phenylacetate-CoA ligase</fullName>
    </recommendedName>
</protein>
<reference evidence="2" key="1">
    <citation type="journal article" date="2019" name="Int. J. Syst. Evol. Microbiol.">
        <title>The Global Catalogue of Microorganisms (GCM) 10K type strain sequencing project: providing services to taxonomists for standard genome sequencing and annotation.</title>
        <authorList>
            <consortium name="The Broad Institute Genomics Platform"/>
            <consortium name="The Broad Institute Genome Sequencing Center for Infectious Disease"/>
            <person name="Wu L."/>
            <person name="Ma J."/>
        </authorList>
    </citation>
    <scope>NUCLEOTIDE SEQUENCE [LARGE SCALE GENOMIC DNA]</scope>
    <source>
        <strain evidence="2">CGMCC 4.7466</strain>
    </source>
</reference>
<dbReference type="EMBL" id="JBHSJJ010000008">
    <property type="protein sequence ID" value="MFC4873117.1"/>
    <property type="molecule type" value="Genomic_DNA"/>
</dbReference>
<sequence length="399" mass="45957">MSKFKFYIKDLKWFLIKDNFLVNYLFYIIYKLNIFKNEPKPNKFKDFPLLNKEAIKESEKFIKAQSLFYVRSSTSGTTNAPLKVFRSVGNVIFEEYIVKSYLFNQKVPINPKIAVIRGDHLFHPDKTSEPFWLKMPFTGRLLMSSYHLSVNNSKGYLDRLGEFKPDIIMAYPSSITFLAKVAEQMGWRAEWDIKGVFTSSETFPVDDQRMVKKIFKNVYDHYGQAERVAVLQQCRLGNYHVREDYSFVEFLMFEDGCRIIGSNPKNKAMPLLRYDTGDYVEGVASGPCSCGLKSRYVSRVIGRDDDKLILPDGRVIGRLSTVFRDISGLVECQIIQEEKDSLIIKFVREKGVESGGVAKEIESELRKRVGGQVNMLFQPVDTISRSKSGKFRSVLSKIN</sequence>
<dbReference type="InterPro" id="IPR042099">
    <property type="entry name" value="ANL_N_sf"/>
</dbReference>
<accession>A0ABV9T3M3</accession>
<dbReference type="SUPFAM" id="SSF56801">
    <property type="entry name" value="Acetyl-CoA synthetase-like"/>
    <property type="match status" value="1"/>
</dbReference>
<keyword evidence="2" id="KW-1185">Reference proteome</keyword>